<protein>
    <submittedName>
        <fullName evidence="2">Uncharacterized protein</fullName>
    </submittedName>
</protein>
<evidence type="ECO:0000313" key="2">
    <source>
        <dbReference type="EMBL" id="KAJ4403326.1"/>
    </source>
</evidence>
<evidence type="ECO:0000313" key="3">
    <source>
        <dbReference type="Proteomes" id="UP001140510"/>
    </source>
</evidence>
<organism evidence="2 3">
    <name type="scientific">Didymella pomorum</name>
    <dbReference type="NCBI Taxonomy" id="749634"/>
    <lineage>
        <taxon>Eukaryota</taxon>
        <taxon>Fungi</taxon>
        <taxon>Dikarya</taxon>
        <taxon>Ascomycota</taxon>
        <taxon>Pezizomycotina</taxon>
        <taxon>Dothideomycetes</taxon>
        <taxon>Pleosporomycetidae</taxon>
        <taxon>Pleosporales</taxon>
        <taxon>Pleosporineae</taxon>
        <taxon>Didymellaceae</taxon>
        <taxon>Didymella</taxon>
    </lineage>
</organism>
<reference evidence="2" key="1">
    <citation type="submission" date="2022-10" db="EMBL/GenBank/DDBJ databases">
        <title>Tapping the CABI collections for fungal endophytes: first genome assemblies for Collariella, Neodidymelliopsis, Ascochyta clinopodiicola, Didymella pomorum, Didymosphaeria variabile, Neocosmospora piperis and Neocucurbitaria cava.</title>
        <authorList>
            <person name="Hill R."/>
        </authorList>
    </citation>
    <scope>NUCLEOTIDE SEQUENCE</scope>
    <source>
        <strain evidence="2">IMI 355091</strain>
    </source>
</reference>
<feature type="compositionally biased region" description="Basic and acidic residues" evidence="1">
    <location>
        <begin position="76"/>
        <end position="108"/>
    </location>
</feature>
<evidence type="ECO:0000256" key="1">
    <source>
        <dbReference type="SAM" id="MobiDB-lite"/>
    </source>
</evidence>
<accession>A0A9W9D770</accession>
<dbReference type="EMBL" id="JAPEVA010000052">
    <property type="protein sequence ID" value="KAJ4403326.1"/>
    <property type="molecule type" value="Genomic_DNA"/>
</dbReference>
<dbReference type="AlphaFoldDB" id="A0A9W9D770"/>
<proteinExistence type="predicted"/>
<dbReference type="Proteomes" id="UP001140510">
    <property type="component" value="Unassembled WGS sequence"/>
</dbReference>
<name>A0A9W9D770_9PLEO</name>
<feature type="region of interest" description="Disordered" evidence="1">
    <location>
        <begin position="57"/>
        <end position="127"/>
    </location>
</feature>
<sequence>MNLLIKNLKEDKIDSIRWGQINDPRRVSTAFKSPAEIAEEKNLTMVAKHDVNLAKMREGEEVDPGQYSVHPKFEKKKAERQREEQEQRKCEAAQKREKANSKAVKEAADEVEVPSLPKGLGTKSTPPIGHWKDVGDLGLNIKDRLQVFPHDVHVIHVDFEKESAAAVNEYTWFPIKVCRNF</sequence>
<keyword evidence="3" id="KW-1185">Reference proteome</keyword>
<comment type="caution">
    <text evidence="2">The sequence shown here is derived from an EMBL/GenBank/DDBJ whole genome shotgun (WGS) entry which is preliminary data.</text>
</comment>
<gene>
    <name evidence="2" type="ORF">N0V91_006557</name>
</gene>